<dbReference type="PANTHER" id="PTHR45712:SF22">
    <property type="entry name" value="INSULIN-LIKE GROWTH FACTOR-BINDING PROTEIN COMPLEX ACID LABILE SUBUNIT"/>
    <property type="match status" value="1"/>
</dbReference>
<dbReference type="AlphaFoldDB" id="A0AAJ2IUZ5"/>
<dbReference type="Proteomes" id="UP001257962">
    <property type="component" value="Unassembled WGS sequence"/>
</dbReference>
<dbReference type="InterPro" id="IPR019931">
    <property type="entry name" value="LPXTG_anchor"/>
</dbReference>
<feature type="compositionally biased region" description="Acidic residues" evidence="7">
    <location>
        <begin position="1068"/>
        <end position="1079"/>
    </location>
</feature>
<reference evidence="10" key="1">
    <citation type="submission" date="2023-03" db="EMBL/GenBank/DDBJ databases">
        <authorList>
            <person name="Shen W."/>
            <person name="Cai J."/>
        </authorList>
    </citation>
    <scope>NUCLEOTIDE SEQUENCE</scope>
    <source>
        <strain evidence="10">Y3</strain>
    </source>
</reference>
<dbReference type="Pfam" id="PF03382">
    <property type="entry name" value="DUF285"/>
    <property type="match status" value="5"/>
</dbReference>
<name>A0AAJ2IUZ5_9LACT</name>
<evidence type="ECO:0000259" key="9">
    <source>
        <dbReference type="PROSITE" id="PS50847"/>
    </source>
</evidence>
<evidence type="ECO:0000256" key="7">
    <source>
        <dbReference type="SAM" id="MobiDB-lite"/>
    </source>
</evidence>
<evidence type="ECO:0000313" key="10">
    <source>
        <dbReference type="EMBL" id="MDT2666174.1"/>
    </source>
</evidence>
<keyword evidence="3" id="KW-0433">Leucine-rich repeat</keyword>
<keyword evidence="8" id="KW-0472">Membrane</keyword>
<dbReference type="InterPro" id="IPR032675">
    <property type="entry name" value="LRR_dom_sf"/>
</dbReference>
<dbReference type="InterPro" id="IPR011889">
    <property type="entry name" value="Liste_lipo_26"/>
</dbReference>
<keyword evidence="6" id="KW-0572">Peptidoglycan-anchor</keyword>
<dbReference type="Pfam" id="PF07523">
    <property type="entry name" value="Big_3"/>
    <property type="match status" value="1"/>
</dbReference>
<evidence type="ECO:0000256" key="1">
    <source>
        <dbReference type="ARBA" id="ARBA00022512"/>
    </source>
</evidence>
<evidence type="ECO:0000256" key="5">
    <source>
        <dbReference type="ARBA" id="ARBA00022737"/>
    </source>
</evidence>
<evidence type="ECO:0000256" key="3">
    <source>
        <dbReference type="ARBA" id="ARBA00022614"/>
    </source>
</evidence>
<evidence type="ECO:0000256" key="8">
    <source>
        <dbReference type="SAM" id="Phobius"/>
    </source>
</evidence>
<organism evidence="10 11">
    <name type="scientific">Lactococcus petauri</name>
    <dbReference type="NCBI Taxonomy" id="1940789"/>
    <lineage>
        <taxon>Bacteria</taxon>
        <taxon>Bacillati</taxon>
        <taxon>Bacillota</taxon>
        <taxon>Bacilli</taxon>
        <taxon>Lactobacillales</taxon>
        <taxon>Streptococcaceae</taxon>
        <taxon>Lactococcus</taxon>
    </lineage>
</organism>
<dbReference type="InterPro" id="IPR013783">
    <property type="entry name" value="Ig-like_fold"/>
</dbReference>
<dbReference type="NCBIfam" id="TIGR01167">
    <property type="entry name" value="LPXTG_anchor"/>
    <property type="match status" value="1"/>
</dbReference>
<dbReference type="Gene3D" id="3.80.10.10">
    <property type="entry name" value="Ribonuclease Inhibitor"/>
    <property type="match status" value="3"/>
</dbReference>
<dbReference type="NCBIfam" id="TIGR02167">
    <property type="entry name" value="Liste_lipo_26"/>
    <property type="match status" value="15"/>
</dbReference>
<evidence type="ECO:0000313" key="11">
    <source>
        <dbReference type="Proteomes" id="UP001257962"/>
    </source>
</evidence>
<evidence type="ECO:0000256" key="4">
    <source>
        <dbReference type="ARBA" id="ARBA00022729"/>
    </source>
</evidence>
<feature type="domain" description="Gram-positive cocci surface proteins LPxTG" evidence="9">
    <location>
        <begin position="1096"/>
        <end position="1129"/>
    </location>
</feature>
<dbReference type="RefSeq" id="WP_206888846.1">
    <property type="nucleotide sequence ID" value="NZ_CP141686.1"/>
</dbReference>
<keyword evidence="8" id="KW-1133">Transmembrane helix</keyword>
<feature type="compositionally biased region" description="Acidic residues" evidence="7">
    <location>
        <begin position="71"/>
        <end position="93"/>
    </location>
</feature>
<keyword evidence="5" id="KW-0677">Repeat</keyword>
<dbReference type="Gene3D" id="2.60.40.10">
    <property type="entry name" value="Immunoglobulins"/>
    <property type="match status" value="1"/>
</dbReference>
<dbReference type="EMBL" id="JARPYC010000002">
    <property type="protein sequence ID" value="MDT2666174.1"/>
    <property type="molecule type" value="Genomic_DNA"/>
</dbReference>
<accession>A0AAJ2IUZ5</accession>
<keyword evidence="2" id="KW-0964">Secreted</keyword>
<dbReference type="InterPro" id="IPR050333">
    <property type="entry name" value="SLRP"/>
</dbReference>
<dbReference type="InterPro" id="IPR022038">
    <property type="entry name" value="Ig-like_bact"/>
</dbReference>
<comment type="caution">
    <text evidence="10">The sequence shown here is derived from an EMBL/GenBank/DDBJ whole genome shotgun (WGS) entry which is preliminary data.</text>
</comment>
<evidence type="ECO:0000256" key="2">
    <source>
        <dbReference type="ARBA" id="ARBA00022525"/>
    </source>
</evidence>
<feature type="region of interest" description="Disordered" evidence="7">
    <location>
        <begin position="71"/>
        <end position="121"/>
    </location>
</feature>
<dbReference type="SUPFAM" id="SSF52047">
    <property type="entry name" value="RNI-like"/>
    <property type="match status" value="1"/>
</dbReference>
<keyword evidence="8" id="KW-0812">Transmembrane</keyword>
<feature type="compositionally biased region" description="Basic and acidic residues" evidence="7">
    <location>
        <begin position="99"/>
        <end position="112"/>
    </location>
</feature>
<sequence length="1129" mass="125211">MKVKKNKKMRFSSKSRYFLTLAVLAGLVGNPLLQGTTVLAESFSPDTSLVTGDETQLPDVLNPEIPEIPEILEPEDTIEEKDPSQDEEEEVDVVAEPTPEEKPVPPVREAKPEAAGSEATAENMPWLSLPWEGKIWGDVDVRIEMQWEDNALGGGSHWIPTVLVRGGTITDPQDRPFGTHMGTMWRIIFEDSVDVEGGSLSGLFDLYVDGHSTAFGFVDFYLDIINLPLLDTTGVTDMSYMFRSGMTRADLTGLDTSAVTNMEGMFQRVNFSRTMDLSSFDTSQVTNMRYMFDQFRLRDSGSLSFPPSFDTSQVTDMSGMFQWVIGGSISDLDLSRFNTSKVTDMRNMFRQSDFRTLNLTSFNTEKVTNMSGMFAGTSGLETLDLSSFDTGEVTDMSSMFGGSSWWYRSGLSALDLSMFDTRKVTNMQHMFANMTNLERVNLSSFDTSSVAPGGMNFMFNNAQFTGRWRNVGTGTVDRPNGSHIWTSSELQSTFNGSQADTFVWQPNVPMILGQVEYSYDEPTKTLTLKGGTITNPAHTAWGNVPRAEVEHIVFTGNVNVGGNKSLFNLFGEMQVLETIDNLSYLDTKGVTNMAWMFRGAAGQTNNSRLKALDLSSFDTSSVTNMAMMFHAAIALTELDVSSFDTSKVTDMEDMFSHASSLQEIKGLDSFETENVRDMQGMFRNTAVSQLDVSHFDTGQVLDMNAMFAEMRNIRALDLSSFETSNVRLMTYMFAESRNLEKIDLSKFDTQQVTNMGMMFMHTQSIDKLDLSHFKTENVRDMNHMFAGARDLEELLLDKDNFDTSAVTDMSLMFAHTRNLKSLDLSGFDTRAVKNMTQMFWLADALTELDLTSFDTRNVQANNRTRLFSAINALDELRLGANTVITNSDLPTETTSTGLLNSWKRETQGFEAFTGQNTLFDFGTGPIIENNVLRGPADWLSSQDLMTLSGTAGEATGTWRRVPYQTNVQVKDSSIFIGKDWQPEDNFVSATDRYGETVAFDRITVEGTVDTDTAGTYKVTYTYDGVEETAQITVKAKGGGDDNGTSSGGGSGNDGSESNNGNGEYGTDTSDEDKDNEEQIASDNKEEELTPTHTDNLPRTGEIVGLLLSILGLANLILALTLWLKRRKVK</sequence>
<dbReference type="PROSITE" id="PS50847">
    <property type="entry name" value="GRAM_POS_ANCHORING"/>
    <property type="match status" value="1"/>
</dbReference>
<dbReference type="PANTHER" id="PTHR45712">
    <property type="entry name" value="AGAP008170-PA"/>
    <property type="match status" value="1"/>
</dbReference>
<evidence type="ECO:0000256" key="6">
    <source>
        <dbReference type="ARBA" id="ARBA00023088"/>
    </source>
</evidence>
<protein>
    <submittedName>
        <fullName evidence="10">BspA family leucine-rich repeat surface protein</fullName>
    </submittedName>
</protein>
<feature type="transmembrane region" description="Helical" evidence="8">
    <location>
        <begin position="1102"/>
        <end position="1123"/>
    </location>
</feature>
<feature type="region of interest" description="Disordered" evidence="7">
    <location>
        <begin position="1034"/>
        <end position="1097"/>
    </location>
</feature>
<keyword evidence="4" id="KW-0732">Signal</keyword>
<dbReference type="InterPro" id="IPR005046">
    <property type="entry name" value="DUF285"/>
</dbReference>
<gene>
    <name evidence="10" type="ORF">P7D34_02860</name>
</gene>
<proteinExistence type="predicted"/>
<keyword evidence="1" id="KW-0134">Cell wall</keyword>